<dbReference type="KEGG" id="bcai:K788_0001593"/>
<sequence length="84" mass="9794">MTIMNMQQQSLRELVEKWLAPTPATPFRVTRFSRTRDSNRRYVCVEVARPACSVAIVFFRHDDGAWRVFPPRREGPAMAWQQAA</sequence>
<evidence type="ECO:0000313" key="2">
    <source>
        <dbReference type="Proteomes" id="UP000019146"/>
    </source>
</evidence>
<dbReference type="EMBL" id="CP012748">
    <property type="protein sequence ID" value="ALL70051.1"/>
    <property type="molecule type" value="Genomic_DNA"/>
</dbReference>
<name>A0A0P0RMD8_9BURK</name>
<keyword evidence="1" id="KW-0614">Plasmid</keyword>
<dbReference type="Proteomes" id="UP000019146">
    <property type="component" value="Plasmid unnamed"/>
</dbReference>
<protein>
    <submittedName>
        <fullName evidence="1">Uncharacterized protein</fullName>
    </submittedName>
</protein>
<proteinExistence type="predicted"/>
<dbReference type="AlphaFoldDB" id="A0A0P0RMD8"/>
<evidence type="ECO:0000313" key="1">
    <source>
        <dbReference type="EMBL" id="ALL70051.1"/>
    </source>
</evidence>
<reference evidence="1 2" key="1">
    <citation type="journal article" date="2014" name="Genome Announc.">
        <title>Draft Genome Sequence of the Haloacid-Degrading Burkholderia caribensis Strain MBA4.</title>
        <authorList>
            <person name="Pan Y."/>
            <person name="Kong K.F."/>
            <person name="Tsang J.S."/>
        </authorList>
    </citation>
    <scope>NUCLEOTIDE SEQUENCE [LARGE SCALE GENOMIC DNA]</scope>
    <source>
        <strain evidence="1 2">MBA4</strain>
        <plasmid evidence="2">Plasmid</plasmid>
    </source>
</reference>
<gene>
    <name evidence="1" type="ORF">K788_0001593</name>
</gene>
<accession>A0A0P0RMD8</accession>
<organism evidence="1 2">
    <name type="scientific">Paraburkholderia caribensis MBA4</name>
    <dbReference type="NCBI Taxonomy" id="1323664"/>
    <lineage>
        <taxon>Bacteria</taxon>
        <taxon>Pseudomonadati</taxon>
        <taxon>Pseudomonadota</taxon>
        <taxon>Betaproteobacteria</taxon>
        <taxon>Burkholderiales</taxon>
        <taxon>Burkholderiaceae</taxon>
        <taxon>Paraburkholderia</taxon>
    </lineage>
</organism>
<geneLocation type="plasmid" evidence="2"/>